<evidence type="ECO:0000256" key="1">
    <source>
        <dbReference type="SAM" id="MobiDB-lite"/>
    </source>
</evidence>
<accession>A0A1M6K0K8</accession>
<feature type="compositionally biased region" description="Basic and acidic residues" evidence="1">
    <location>
        <begin position="251"/>
        <end position="262"/>
    </location>
</feature>
<dbReference type="Gene3D" id="1.25.40.10">
    <property type="entry name" value="Tetratricopeptide repeat domain"/>
    <property type="match status" value="1"/>
</dbReference>
<dbReference type="SUPFAM" id="SSF48452">
    <property type="entry name" value="TPR-like"/>
    <property type="match status" value="1"/>
</dbReference>
<dbReference type="Proteomes" id="UP000184301">
    <property type="component" value="Unassembled WGS sequence"/>
</dbReference>
<evidence type="ECO:0000313" key="2">
    <source>
        <dbReference type="EMBL" id="SHJ52470.1"/>
    </source>
</evidence>
<dbReference type="SUPFAM" id="SSF56112">
    <property type="entry name" value="Protein kinase-like (PK-like)"/>
    <property type="match status" value="1"/>
</dbReference>
<keyword evidence="3" id="KW-1185">Reference proteome</keyword>
<feature type="compositionally biased region" description="Polar residues" evidence="1">
    <location>
        <begin position="271"/>
        <end position="286"/>
    </location>
</feature>
<organism evidence="2 3">
    <name type="scientific">Hespellia stercorisuis DSM 15480</name>
    <dbReference type="NCBI Taxonomy" id="1121950"/>
    <lineage>
        <taxon>Bacteria</taxon>
        <taxon>Bacillati</taxon>
        <taxon>Bacillota</taxon>
        <taxon>Clostridia</taxon>
        <taxon>Lachnospirales</taxon>
        <taxon>Lachnospiraceae</taxon>
        <taxon>Hespellia</taxon>
    </lineage>
</organism>
<protein>
    <submittedName>
        <fullName evidence="2">Uncharacterized protein</fullName>
    </submittedName>
</protein>
<dbReference type="OrthoDB" id="1927182at2"/>
<name>A0A1M6K0K8_9FIRM</name>
<proteinExistence type="predicted"/>
<dbReference type="EMBL" id="FQZY01000010">
    <property type="protein sequence ID" value="SHJ52470.1"/>
    <property type="molecule type" value="Genomic_DNA"/>
</dbReference>
<dbReference type="STRING" id="1121950.SAMN02745243_00806"/>
<dbReference type="RefSeq" id="WP_073105509.1">
    <property type="nucleotide sequence ID" value="NZ_FQZY01000010.1"/>
</dbReference>
<gene>
    <name evidence="2" type="ORF">SAMN02745243_00806</name>
</gene>
<sequence length="463" mass="52430">MEELEGYEVIRFLEHDGRCHVSMDFVKGQLLIRHLKEEPQVTKAQLFEWLRSLARQIEQYHRCRKNQCYRYLNPESILVREDKKLLFLDLAAVSNEFVIRDMQKRVMRRHFVKKVLTMSGNPRLETDLYSLGKSMQYILAHTQVEPPLSRTEEHQLSKIISKCLGENPKRTYQDFNQIQKEIPRIQHPKIKKIKKQAVAAVLVLLVVAAGVNHLTGRGGGDSEGSAVTGAAVTVPEESTITKAEDAGQENAEQKDAGQKDAGQEDTGQDAAVQNNKTVQDSKTAENSGVEKEMKNMQTELEQIEEAIQQNTTADNKIVIDQARSLESKLLRYLATAYDREEMVDEAIAAYGQACAIETDGTILEQLYQRRADLEEKAGKPEQARSTYSEAMEKLENTQTIGVRFAGMICGDTSLSVEEKNKYLQQIVESAPGILSEKAFQKLQREQGVQVEGDKVWIEKEEKE</sequence>
<evidence type="ECO:0000313" key="3">
    <source>
        <dbReference type="Proteomes" id="UP000184301"/>
    </source>
</evidence>
<dbReference type="Gene3D" id="1.10.510.10">
    <property type="entry name" value="Transferase(Phosphotransferase) domain 1"/>
    <property type="match status" value="1"/>
</dbReference>
<dbReference type="InterPro" id="IPR019734">
    <property type="entry name" value="TPR_rpt"/>
</dbReference>
<dbReference type="SMART" id="SM00028">
    <property type="entry name" value="TPR"/>
    <property type="match status" value="2"/>
</dbReference>
<reference evidence="2 3" key="1">
    <citation type="submission" date="2016-11" db="EMBL/GenBank/DDBJ databases">
        <authorList>
            <person name="Jaros S."/>
            <person name="Januszkiewicz K."/>
            <person name="Wedrychowicz H."/>
        </authorList>
    </citation>
    <scope>NUCLEOTIDE SEQUENCE [LARGE SCALE GENOMIC DNA]</scope>
    <source>
        <strain evidence="2 3">DSM 15480</strain>
    </source>
</reference>
<dbReference type="InterPro" id="IPR011009">
    <property type="entry name" value="Kinase-like_dom_sf"/>
</dbReference>
<dbReference type="InterPro" id="IPR011990">
    <property type="entry name" value="TPR-like_helical_dom_sf"/>
</dbReference>
<dbReference type="AlphaFoldDB" id="A0A1M6K0K8"/>
<feature type="region of interest" description="Disordered" evidence="1">
    <location>
        <begin position="215"/>
        <end position="293"/>
    </location>
</feature>